<feature type="signal peptide" evidence="3">
    <location>
        <begin position="1"/>
        <end position="20"/>
    </location>
</feature>
<comment type="caution">
    <text evidence="4">The sequence shown here is derived from an EMBL/GenBank/DDBJ whole genome shotgun (WGS) entry which is preliminary data.</text>
</comment>
<dbReference type="AlphaFoldDB" id="A0AAN8IY98"/>
<evidence type="ECO:0000256" key="3">
    <source>
        <dbReference type="SAM" id="SignalP"/>
    </source>
</evidence>
<feature type="compositionally biased region" description="Low complexity" evidence="1">
    <location>
        <begin position="445"/>
        <end position="454"/>
    </location>
</feature>
<evidence type="ECO:0000256" key="1">
    <source>
        <dbReference type="SAM" id="MobiDB-lite"/>
    </source>
</evidence>
<accession>A0AAN8IY98</accession>
<sequence length="484" mass="52965">MTMVKYYIINAFSMFLLASADLLPFTAKSGTLCLDCQETPQANLVCLANERIAFKGIFYGAKRTDNSCQKGTKFKCNGATPSCCLPDIKTDCVIQTVKDYYTPCTGRQTCSITFSDDTMTCPKSPAITKPNYAGISYYCIPEAQFLKVEGNSKLSGTTVYLINTNYPAAMSAFSTIRCSMETECGKKIKLVALDVYLTHEKDAGCQQIIQLKDETTLVGKDCFTNNNFRTEEYHVSKANFMTFTITNQRKGKGGSFVWLAVMESTFTAEVAVTCGKNAAKTAKSCTARSINEVTVLNQDNPTTTTTTTTTNSTPEEPVTGQSASTVADDSQAKIISITLIMILLVAIGVGFGIYFYKKKHQTKVLPGEDDEEECVSASTESILPKQQVVRSAPKAEEQNRDGVHKPSTSRGDSRRSDRLSIPPLPEFPALPNRHGGRVLPSLGITPPTQTAPPATEIPRRPTRRKILPKIGSRLPKLRDSDDDD</sequence>
<dbReference type="EMBL" id="JAZGQO010000021">
    <property type="protein sequence ID" value="KAK6166354.1"/>
    <property type="molecule type" value="Genomic_DNA"/>
</dbReference>
<feature type="compositionally biased region" description="Basic and acidic residues" evidence="1">
    <location>
        <begin position="393"/>
        <end position="404"/>
    </location>
</feature>
<dbReference type="CDD" id="cd22823">
    <property type="entry name" value="Gal_Rha_Lectin"/>
    <property type="match status" value="1"/>
</dbReference>
<keyword evidence="2" id="KW-1133">Transmembrane helix</keyword>
<keyword evidence="2" id="KW-0812">Transmembrane</keyword>
<reference evidence="4 5" key="1">
    <citation type="submission" date="2024-01" db="EMBL/GenBank/DDBJ databases">
        <title>The genome of the rayed Mediterranean limpet Patella caerulea (Linnaeus, 1758).</title>
        <authorList>
            <person name="Anh-Thu Weber A."/>
            <person name="Halstead-Nussloch G."/>
        </authorList>
    </citation>
    <scope>NUCLEOTIDE SEQUENCE [LARGE SCALE GENOMIC DNA]</scope>
    <source>
        <strain evidence="4">AATW-2023a</strain>
        <tissue evidence="4">Whole specimen</tissue>
    </source>
</reference>
<evidence type="ECO:0000313" key="5">
    <source>
        <dbReference type="Proteomes" id="UP001347796"/>
    </source>
</evidence>
<dbReference type="Gene3D" id="2.60.120.740">
    <property type="match status" value="1"/>
</dbReference>
<evidence type="ECO:0000256" key="2">
    <source>
        <dbReference type="SAM" id="Phobius"/>
    </source>
</evidence>
<name>A0AAN8IY98_PATCE</name>
<feature type="region of interest" description="Disordered" evidence="1">
    <location>
        <begin position="297"/>
        <end position="325"/>
    </location>
</feature>
<dbReference type="Proteomes" id="UP001347796">
    <property type="component" value="Unassembled WGS sequence"/>
</dbReference>
<organism evidence="4 5">
    <name type="scientific">Patella caerulea</name>
    <name type="common">Rayed Mediterranean limpet</name>
    <dbReference type="NCBI Taxonomy" id="87958"/>
    <lineage>
        <taxon>Eukaryota</taxon>
        <taxon>Metazoa</taxon>
        <taxon>Spiralia</taxon>
        <taxon>Lophotrochozoa</taxon>
        <taxon>Mollusca</taxon>
        <taxon>Gastropoda</taxon>
        <taxon>Patellogastropoda</taxon>
        <taxon>Patelloidea</taxon>
        <taxon>Patellidae</taxon>
        <taxon>Patella</taxon>
    </lineage>
</organism>
<feature type="chain" id="PRO_5043043571" evidence="3">
    <location>
        <begin position="21"/>
        <end position="484"/>
    </location>
</feature>
<feature type="region of interest" description="Disordered" evidence="1">
    <location>
        <begin position="375"/>
        <end position="484"/>
    </location>
</feature>
<keyword evidence="5" id="KW-1185">Reference proteome</keyword>
<evidence type="ECO:0000313" key="4">
    <source>
        <dbReference type="EMBL" id="KAK6166354.1"/>
    </source>
</evidence>
<keyword evidence="3" id="KW-0732">Signal</keyword>
<proteinExistence type="predicted"/>
<protein>
    <submittedName>
        <fullName evidence="4">Uncharacterized protein</fullName>
    </submittedName>
</protein>
<keyword evidence="2" id="KW-0472">Membrane</keyword>
<feature type="transmembrane region" description="Helical" evidence="2">
    <location>
        <begin position="334"/>
        <end position="356"/>
    </location>
</feature>
<dbReference type="InterPro" id="IPR043159">
    <property type="entry name" value="Lectin_gal-bd_sf"/>
</dbReference>
<gene>
    <name evidence="4" type="ORF">SNE40_023071</name>
</gene>
<feature type="compositionally biased region" description="Polar residues" evidence="1">
    <location>
        <begin position="311"/>
        <end position="325"/>
    </location>
</feature>